<gene>
    <name evidence="1" type="ORF">D0861_03737</name>
</gene>
<sequence length="167" mass="17986">MAVPFVPPGHPLARTADDRSITAALREQIKYFTVFKAIKIDRECAANAGLLFPYGAAGSTQMAYDIVMMTVTADEHNVPSEKPKYQAVLTYNPGGSFRHGSIAARSEPQDSAVEALESLLYVTSAALEKYQGNVAKEMGKPALVSGGIIDESIVFGKTWKEVFGGKK</sequence>
<reference evidence="1 2" key="1">
    <citation type="journal article" date="2018" name="BMC Genomics">
        <title>Genomic evidence for intraspecific hybridization in a clonal and extremely halotolerant yeast.</title>
        <authorList>
            <person name="Gostincar C."/>
            <person name="Stajich J.E."/>
            <person name="Zupancic J."/>
            <person name="Zalar P."/>
            <person name="Gunde-Cimerman N."/>
        </authorList>
    </citation>
    <scope>NUCLEOTIDE SEQUENCE [LARGE SCALE GENOMIC DNA]</scope>
    <source>
        <strain evidence="1 2">EXF-2788</strain>
    </source>
</reference>
<accession>A0A3M7FNV4</accession>
<proteinExistence type="predicted"/>
<comment type="caution">
    <text evidence="1">The sequence shown here is derived from an EMBL/GenBank/DDBJ whole genome shotgun (WGS) entry which is preliminary data.</text>
</comment>
<evidence type="ECO:0000313" key="1">
    <source>
        <dbReference type="EMBL" id="RMY90367.1"/>
    </source>
</evidence>
<evidence type="ECO:0000313" key="2">
    <source>
        <dbReference type="Proteomes" id="UP000268823"/>
    </source>
</evidence>
<dbReference type="Proteomes" id="UP000268823">
    <property type="component" value="Unassembled WGS sequence"/>
</dbReference>
<name>A0A3M7FNV4_HORWE</name>
<dbReference type="AlphaFoldDB" id="A0A3M7FNV4"/>
<dbReference type="EMBL" id="QWIR01000053">
    <property type="protein sequence ID" value="RMY90367.1"/>
    <property type="molecule type" value="Genomic_DNA"/>
</dbReference>
<dbReference type="VEuPathDB" id="FungiDB:BTJ68_03589"/>
<organism evidence="1 2">
    <name type="scientific">Hortaea werneckii</name>
    <name type="common">Black yeast</name>
    <name type="synonym">Cladosporium werneckii</name>
    <dbReference type="NCBI Taxonomy" id="91943"/>
    <lineage>
        <taxon>Eukaryota</taxon>
        <taxon>Fungi</taxon>
        <taxon>Dikarya</taxon>
        <taxon>Ascomycota</taxon>
        <taxon>Pezizomycotina</taxon>
        <taxon>Dothideomycetes</taxon>
        <taxon>Dothideomycetidae</taxon>
        <taxon>Mycosphaerellales</taxon>
        <taxon>Teratosphaeriaceae</taxon>
        <taxon>Hortaea</taxon>
    </lineage>
</organism>
<dbReference type="OrthoDB" id="3827522at2759"/>
<protein>
    <submittedName>
        <fullName evidence="1">Uncharacterized protein</fullName>
    </submittedName>
</protein>